<dbReference type="Pfam" id="PF12806">
    <property type="entry name" value="Acyl-CoA_dh_C"/>
    <property type="match status" value="1"/>
</dbReference>
<evidence type="ECO:0000256" key="5">
    <source>
        <dbReference type="RuleBase" id="RU362125"/>
    </source>
</evidence>
<evidence type="ECO:0000256" key="4">
    <source>
        <dbReference type="ARBA" id="ARBA00022827"/>
    </source>
</evidence>
<dbReference type="Pfam" id="PF00441">
    <property type="entry name" value="Acyl-CoA_dh_1"/>
    <property type="match status" value="1"/>
</dbReference>
<reference evidence="10 11" key="1">
    <citation type="submission" date="2015-06" db="EMBL/GenBank/DDBJ databases">
        <authorList>
            <person name="Zeng Y."/>
            <person name="Huang Y."/>
        </authorList>
    </citation>
    <scope>NUCLEOTIDE SEQUENCE [LARGE SCALE GENOMIC DNA]</scope>
    <source>
        <strain evidence="10 11">PQ-2</strain>
    </source>
</reference>
<organism evidence="10 11">
    <name type="scientific">Croceicoccus naphthovorans</name>
    <dbReference type="NCBI Taxonomy" id="1348774"/>
    <lineage>
        <taxon>Bacteria</taxon>
        <taxon>Pseudomonadati</taxon>
        <taxon>Pseudomonadota</taxon>
        <taxon>Alphaproteobacteria</taxon>
        <taxon>Sphingomonadales</taxon>
        <taxon>Erythrobacteraceae</taxon>
        <taxon>Croceicoccus</taxon>
    </lineage>
</organism>
<feature type="domain" description="Acyl-CoA dehydrogenase/oxidase C-terminal" evidence="6">
    <location>
        <begin position="293"/>
        <end position="453"/>
    </location>
</feature>
<dbReference type="InterPro" id="IPR052166">
    <property type="entry name" value="Diverse_Acyl-CoA_DH"/>
</dbReference>
<dbReference type="GO" id="GO:0016627">
    <property type="term" value="F:oxidoreductase activity, acting on the CH-CH group of donors"/>
    <property type="evidence" value="ECO:0007669"/>
    <property type="project" value="InterPro"/>
</dbReference>
<sequence length="591" mass="63454">MNDILIDRDELDFLLWDWLGLQDVLDRSGSEVDREAADAILAMSHKLARDSFLPLFKLTDANEPVLEAGEVRALPQIGEALREYASLGLFAAGFSEDHGGLGMPTLLSSGSLLQFFAASLAVSAYPMLTVANARLLTTFGSAAQIETFAMPQIAGEWFGTMCLSEPQAGSNLADVATRAMPDGEDGLGARYRLFGNKMWISGGDHDLAGNIVHLVLAKIPGDDGQVGADTRGISLFVVPKFLPDGARNDIVVTGLNHKLGYRGTTNCVLAIGESGSPVAGGDGALGWLVGEPGQGLPQMFQMMNEARLNVGMGAAAAGYRSYRHASIYARERLQGSPIGAVAKTSGPIIRHPDVRDMLMAAKCYGEGALALVLYCARLVDTAKHDPADDALLSLLTPVAKTWPSEWGLAANDIAIQIHGGYGYTRDFDVEQLWRDNRLNPIHEGTTGIQAQDLVGRKIRKDKAGAFDRLGDLIAATVAASVDTAMAAQGAQLGETWDRIAAAVAQLRECDAAAANENATGFLRAFGHVVVAWQWLDRALLCVDAAAEDRVRAAKPWACRYFFERELPRIGAWLGPIEGESRLLSQMNEDYL</sequence>
<dbReference type="InterPro" id="IPR036250">
    <property type="entry name" value="AcylCo_DH-like_C"/>
</dbReference>
<dbReference type="Gene3D" id="1.10.540.10">
    <property type="entry name" value="Acyl-CoA dehydrogenase/oxidase, N-terminal domain"/>
    <property type="match status" value="1"/>
</dbReference>
<dbReference type="SUPFAM" id="SSF56645">
    <property type="entry name" value="Acyl-CoA dehydrogenase NM domain-like"/>
    <property type="match status" value="1"/>
</dbReference>
<dbReference type="OrthoDB" id="9807883at2"/>
<evidence type="ECO:0000259" key="8">
    <source>
        <dbReference type="Pfam" id="PF02771"/>
    </source>
</evidence>
<evidence type="ECO:0000313" key="10">
    <source>
        <dbReference type="EMBL" id="AKM11544.1"/>
    </source>
</evidence>
<evidence type="ECO:0000259" key="9">
    <source>
        <dbReference type="Pfam" id="PF12806"/>
    </source>
</evidence>
<protein>
    <submittedName>
        <fullName evidence="10">Acyl-CoA dehydrogenase</fullName>
    </submittedName>
</protein>
<dbReference type="PANTHER" id="PTHR42803:SF3">
    <property type="entry name" value="ACYL-COA DEHYDROGENASE-RELATED"/>
    <property type="match status" value="1"/>
</dbReference>
<evidence type="ECO:0000256" key="2">
    <source>
        <dbReference type="ARBA" id="ARBA00009347"/>
    </source>
</evidence>
<dbReference type="InterPro" id="IPR009100">
    <property type="entry name" value="AcylCoA_DH/oxidase_NM_dom_sf"/>
</dbReference>
<dbReference type="Pfam" id="PF02771">
    <property type="entry name" value="Acyl-CoA_dh_N"/>
    <property type="match status" value="1"/>
</dbReference>
<evidence type="ECO:0000259" key="6">
    <source>
        <dbReference type="Pfam" id="PF00441"/>
    </source>
</evidence>
<dbReference type="InterPro" id="IPR013786">
    <property type="entry name" value="AcylCoA_DH/ox_N"/>
</dbReference>
<comment type="similarity">
    <text evidence="2 5">Belongs to the acyl-CoA dehydrogenase family.</text>
</comment>
<evidence type="ECO:0000256" key="1">
    <source>
        <dbReference type="ARBA" id="ARBA00001974"/>
    </source>
</evidence>
<dbReference type="PATRIC" id="fig|1348774.3.peg.1013"/>
<dbReference type="Gene3D" id="1.20.140.10">
    <property type="entry name" value="Butyryl-CoA Dehydrogenase, subunit A, domain 3"/>
    <property type="match status" value="1"/>
</dbReference>
<accession>A0A0G3XLQ2</accession>
<name>A0A0G3XLQ2_9SPHN</name>
<evidence type="ECO:0000259" key="7">
    <source>
        <dbReference type="Pfam" id="PF02770"/>
    </source>
</evidence>
<dbReference type="InterPro" id="IPR037069">
    <property type="entry name" value="AcylCoA_DH/ox_N_sf"/>
</dbReference>
<proteinExistence type="inferred from homology"/>
<comment type="cofactor">
    <cofactor evidence="1 5">
        <name>FAD</name>
        <dbReference type="ChEBI" id="CHEBI:57692"/>
    </cofactor>
</comment>
<gene>
    <name evidence="10" type="ORF">AB433_04830</name>
</gene>
<evidence type="ECO:0000313" key="11">
    <source>
        <dbReference type="Proteomes" id="UP000035287"/>
    </source>
</evidence>
<feature type="domain" description="Acyl-CoA oxidase/dehydrogenase middle" evidence="7">
    <location>
        <begin position="161"/>
        <end position="268"/>
    </location>
</feature>
<dbReference type="InterPro" id="IPR046373">
    <property type="entry name" value="Acyl-CoA_Oxase/DH_mid-dom_sf"/>
</dbReference>
<dbReference type="PANTHER" id="PTHR42803">
    <property type="entry name" value="ACYL-COA DEHYDROGENASE"/>
    <property type="match status" value="1"/>
</dbReference>
<evidence type="ECO:0000256" key="3">
    <source>
        <dbReference type="ARBA" id="ARBA00022630"/>
    </source>
</evidence>
<dbReference type="RefSeq" id="WP_047823342.1">
    <property type="nucleotide sequence ID" value="NZ_CP011770.1"/>
</dbReference>
<dbReference type="InterPro" id="IPR009075">
    <property type="entry name" value="AcylCo_DH/oxidase_C"/>
</dbReference>
<dbReference type="InterPro" id="IPR006091">
    <property type="entry name" value="Acyl-CoA_Oxase/DH_mid-dom"/>
</dbReference>
<keyword evidence="5" id="KW-0560">Oxidoreductase</keyword>
<dbReference type="Proteomes" id="UP000035287">
    <property type="component" value="Chromosome"/>
</dbReference>
<feature type="domain" description="Acetyl-CoA dehydrogenase-like C-terminal" evidence="9">
    <location>
        <begin position="472"/>
        <end position="586"/>
    </location>
</feature>
<dbReference type="Pfam" id="PF02770">
    <property type="entry name" value="Acyl-CoA_dh_M"/>
    <property type="match status" value="1"/>
</dbReference>
<feature type="domain" description="Acyl-CoA dehydrogenase/oxidase N-terminal" evidence="8">
    <location>
        <begin position="78"/>
        <end position="156"/>
    </location>
</feature>
<dbReference type="EMBL" id="CP011770">
    <property type="protein sequence ID" value="AKM11544.1"/>
    <property type="molecule type" value="Genomic_DNA"/>
</dbReference>
<dbReference type="Gene3D" id="2.40.110.10">
    <property type="entry name" value="Butyryl-CoA Dehydrogenase, subunit A, domain 2"/>
    <property type="match status" value="1"/>
</dbReference>
<dbReference type="InterPro" id="IPR025878">
    <property type="entry name" value="Acyl-CoA_dh-like_C_dom"/>
</dbReference>
<keyword evidence="4 5" id="KW-0274">FAD</keyword>
<dbReference type="KEGG" id="cna:AB433_04830"/>
<dbReference type="GO" id="GO:0050660">
    <property type="term" value="F:flavin adenine dinucleotide binding"/>
    <property type="evidence" value="ECO:0007669"/>
    <property type="project" value="InterPro"/>
</dbReference>
<dbReference type="STRING" id="1348774.AB433_04830"/>
<keyword evidence="3 5" id="KW-0285">Flavoprotein</keyword>
<dbReference type="AlphaFoldDB" id="A0A0G3XLQ2"/>
<dbReference type="SUPFAM" id="SSF47203">
    <property type="entry name" value="Acyl-CoA dehydrogenase C-terminal domain-like"/>
    <property type="match status" value="1"/>
</dbReference>
<keyword evidence="11" id="KW-1185">Reference proteome</keyword>